<sequence length="249" mass="26522">MVPAANSGDEQSIPLPAEASIPAPRLVTTQPQAVSPPSMDSRQPEPHQTFEAGDAMTGVCPQPFQEICSPDLGSINPPVRFEDLAVRTLTCAPRPPPGQRRSPARTSKSSRSTLPSPHSLAVAEASSHPALAVVQSSVKQSTQRAAVRRTAVEVSYRALHGTYASSPQSSSQSSRRSDVPPSSHSRSQSPLRFRTQARSQGRAHQIVPVKVVARPSQESRRSRTSRSLLDPVKVATVAVKVAAAAVRVL</sequence>
<keyword evidence="3" id="KW-1185">Reference proteome</keyword>
<feature type="region of interest" description="Disordered" evidence="1">
    <location>
        <begin position="90"/>
        <end position="123"/>
    </location>
</feature>
<evidence type="ECO:0000256" key="1">
    <source>
        <dbReference type="SAM" id="MobiDB-lite"/>
    </source>
</evidence>
<name>A0A3N4HEK6_ASCIM</name>
<dbReference type="Proteomes" id="UP000275078">
    <property type="component" value="Unassembled WGS sequence"/>
</dbReference>
<evidence type="ECO:0000313" key="2">
    <source>
        <dbReference type="EMBL" id="RPA72652.1"/>
    </source>
</evidence>
<organism evidence="2 3">
    <name type="scientific">Ascobolus immersus RN42</name>
    <dbReference type="NCBI Taxonomy" id="1160509"/>
    <lineage>
        <taxon>Eukaryota</taxon>
        <taxon>Fungi</taxon>
        <taxon>Dikarya</taxon>
        <taxon>Ascomycota</taxon>
        <taxon>Pezizomycotina</taxon>
        <taxon>Pezizomycetes</taxon>
        <taxon>Pezizales</taxon>
        <taxon>Ascobolaceae</taxon>
        <taxon>Ascobolus</taxon>
    </lineage>
</organism>
<feature type="region of interest" description="Disordered" evidence="1">
    <location>
        <begin position="163"/>
        <end position="227"/>
    </location>
</feature>
<feature type="compositionally biased region" description="Polar residues" evidence="1">
    <location>
        <begin position="104"/>
        <end position="116"/>
    </location>
</feature>
<dbReference type="EMBL" id="ML119852">
    <property type="protein sequence ID" value="RPA72652.1"/>
    <property type="molecule type" value="Genomic_DNA"/>
</dbReference>
<proteinExistence type="predicted"/>
<feature type="compositionally biased region" description="Low complexity" evidence="1">
    <location>
        <begin position="165"/>
        <end position="190"/>
    </location>
</feature>
<accession>A0A3N4HEK6</accession>
<protein>
    <submittedName>
        <fullName evidence="2">Uncharacterized protein</fullName>
    </submittedName>
</protein>
<reference evidence="2 3" key="1">
    <citation type="journal article" date="2018" name="Nat. Ecol. Evol.">
        <title>Pezizomycetes genomes reveal the molecular basis of ectomycorrhizal truffle lifestyle.</title>
        <authorList>
            <person name="Murat C."/>
            <person name="Payen T."/>
            <person name="Noel B."/>
            <person name="Kuo A."/>
            <person name="Morin E."/>
            <person name="Chen J."/>
            <person name="Kohler A."/>
            <person name="Krizsan K."/>
            <person name="Balestrini R."/>
            <person name="Da Silva C."/>
            <person name="Montanini B."/>
            <person name="Hainaut M."/>
            <person name="Levati E."/>
            <person name="Barry K.W."/>
            <person name="Belfiori B."/>
            <person name="Cichocki N."/>
            <person name="Clum A."/>
            <person name="Dockter R.B."/>
            <person name="Fauchery L."/>
            <person name="Guy J."/>
            <person name="Iotti M."/>
            <person name="Le Tacon F."/>
            <person name="Lindquist E.A."/>
            <person name="Lipzen A."/>
            <person name="Malagnac F."/>
            <person name="Mello A."/>
            <person name="Molinier V."/>
            <person name="Miyauchi S."/>
            <person name="Poulain J."/>
            <person name="Riccioni C."/>
            <person name="Rubini A."/>
            <person name="Sitrit Y."/>
            <person name="Splivallo R."/>
            <person name="Traeger S."/>
            <person name="Wang M."/>
            <person name="Zifcakova L."/>
            <person name="Wipf D."/>
            <person name="Zambonelli A."/>
            <person name="Paolocci F."/>
            <person name="Nowrousian M."/>
            <person name="Ottonello S."/>
            <person name="Baldrian P."/>
            <person name="Spatafora J.W."/>
            <person name="Henrissat B."/>
            <person name="Nagy L.G."/>
            <person name="Aury J.M."/>
            <person name="Wincker P."/>
            <person name="Grigoriev I.V."/>
            <person name="Bonfante P."/>
            <person name="Martin F.M."/>
        </authorList>
    </citation>
    <scope>NUCLEOTIDE SEQUENCE [LARGE SCALE GENOMIC DNA]</scope>
    <source>
        <strain evidence="2 3">RN42</strain>
    </source>
</reference>
<evidence type="ECO:0000313" key="3">
    <source>
        <dbReference type="Proteomes" id="UP000275078"/>
    </source>
</evidence>
<feature type="compositionally biased region" description="Polar residues" evidence="1">
    <location>
        <begin position="27"/>
        <end position="41"/>
    </location>
</feature>
<dbReference type="AlphaFoldDB" id="A0A3N4HEK6"/>
<gene>
    <name evidence="2" type="ORF">BJ508DRAFT_334823</name>
</gene>
<feature type="region of interest" description="Disordered" evidence="1">
    <location>
        <begin position="1"/>
        <end position="61"/>
    </location>
</feature>